<reference evidence="2 3" key="1">
    <citation type="journal article" date="2019" name="Philos. Trans. R. Soc. Lond., B, Biol. Sci.">
        <title>Ant behaviour and brain gene expression of defending hosts depend on the ecological success of the intruding social parasite.</title>
        <authorList>
            <person name="Kaur R."/>
            <person name="Stoldt M."/>
            <person name="Jongepier E."/>
            <person name="Feldmeyer B."/>
            <person name="Menzel F."/>
            <person name="Bornberg-Bauer E."/>
            <person name="Foitzik S."/>
        </authorList>
    </citation>
    <scope>NUCLEOTIDE SEQUENCE [LARGE SCALE GENOMIC DNA]</scope>
    <source>
        <tissue evidence="2">Whole body</tissue>
    </source>
</reference>
<comment type="caution">
    <text evidence="2">The sequence shown here is derived from an EMBL/GenBank/DDBJ whole genome shotgun (WGS) entry which is preliminary data.</text>
</comment>
<organism evidence="2 3">
    <name type="scientific">Temnothorax longispinosus</name>
    <dbReference type="NCBI Taxonomy" id="300112"/>
    <lineage>
        <taxon>Eukaryota</taxon>
        <taxon>Metazoa</taxon>
        <taxon>Ecdysozoa</taxon>
        <taxon>Arthropoda</taxon>
        <taxon>Hexapoda</taxon>
        <taxon>Insecta</taxon>
        <taxon>Pterygota</taxon>
        <taxon>Neoptera</taxon>
        <taxon>Endopterygota</taxon>
        <taxon>Hymenoptera</taxon>
        <taxon>Apocrita</taxon>
        <taxon>Aculeata</taxon>
        <taxon>Formicoidea</taxon>
        <taxon>Formicidae</taxon>
        <taxon>Myrmicinae</taxon>
        <taxon>Temnothorax</taxon>
    </lineage>
</organism>
<accession>A0A4S2KQV0</accession>
<evidence type="ECO:0000256" key="1">
    <source>
        <dbReference type="SAM" id="MobiDB-lite"/>
    </source>
</evidence>
<keyword evidence="3" id="KW-1185">Reference proteome</keyword>
<name>A0A4S2KQV0_9HYME</name>
<dbReference type="AlphaFoldDB" id="A0A4S2KQV0"/>
<evidence type="ECO:0000313" key="3">
    <source>
        <dbReference type="Proteomes" id="UP000310200"/>
    </source>
</evidence>
<evidence type="ECO:0000313" key="2">
    <source>
        <dbReference type="EMBL" id="TGZ52215.1"/>
    </source>
</evidence>
<dbReference type="EMBL" id="QBLH01001363">
    <property type="protein sequence ID" value="TGZ52215.1"/>
    <property type="molecule type" value="Genomic_DNA"/>
</dbReference>
<dbReference type="Proteomes" id="UP000310200">
    <property type="component" value="Unassembled WGS sequence"/>
</dbReference>
<proteinExistence type="predicted"/>
<feature type="region of interest" description="Disordered" evidence="1">
    <location>
        <begin position="39"/>
        <end position="72"/>
    </location>
</feature>
<sequence>MGGAVFRGTPANARKFFGEAVARVANFLAKNCCPAKLAGDRKKEIEQKGKKTAEETAEKRNENPPRGASNVCETRFARAGTTQGDSRPKHEGAARKSPIYFFTTRDQGIFKSTEISCSEMGVFRKLDSRTGKRFFPMSLS</sequence>
<gene>
    <name evidence="2" type="ORF">DBV15_03742</name>
</gene>
<protein>
    <submittedName>
        <fullName evidence="2">Uncharacterized protein</fullName>
    </submittedName>
</protein>
<feature type="compositionally biased region" description="Basic and acidic residues" evidence="1">
    <location>
        <begin position="39"/>
        <end position="63"/>
    </location>
</feature>